<comment type="caution">
    <text evidence="1">The sequence shown here is derived from an EMBL/GenBank/DDBJ whole genome shotgun (WGS) entry which is preliminary data.</text>
</comment>
<dbReference type="AlphaFoldDB" id="A0A397QTZ5"/>
<name>A0A397QTZ5_9MOLU</name>
<dbReference type="NCBIfam" id="NF033547">
    <property type="entry name" value="transpos_IS1595"/>
    <property type="match status" value="1"/>
</dbReference>
<accession>A0A397QTZ5</accession>
<evidence type="ECO:0000313" key="2">
    <source>
        <dbReference type="Proteomes" id="UP000266506"/>
    </source>
</evidence>
<evidence type="ECO:0000313" key="1">
    <source>
        <dbReference type="EMBL" id="RIA64903.1"/>
    </source>
</evidence>
<keyword evidence="2" id="KW-1185">Reference proteome</keyword>
<dbReference type="EMBL" id="QXEV01000030">
    <property type="protein sequence ID" value="RIA64903.1"/>
    <property type="molecule type" value="Genomic_DNA"/>
</dbReference>
<gene>
    <name evidence="1" type="ORF">EI71_01781</name>
</gene>
<dbReference type="Proteomes" id="UP000266506">
    <property type="component" value="Unassembled WGS sequence"/>
</dbReference>
<sequence>MISQLPEVPSLAAMKTKYKDNHWGTSVKRLPWDSKTNKTPLEELISFTMDERYNAKHRSQIPEEISLINSIVPLRCHYCGSKEFIKYGKYKTGINRFQCKTCKRTFNNLTNTIFDSHKIPISEWFDYLIHLFEFHSIKSSARDNKNASSTGKYWLLKVFEILKNYQDDIVLDGTIVFDETFFTVVESKRTYKDGNKLRGISRDKICIAVAYDGFRTIILSENVSKPSSKSTLNTLKGHIKPGSKLIHDDEHSHQVLVKELDLTEEFCKSSYQEFLSEEENPLTPINKIHSYMKKFMRNHEGFSRDDIQDWMNLISFIINEPENRYDKLKLFLKMAISTPKKVRFRDVMSKKVDTKPFSTNPVQIRNFFLKNI</sequence>
<evidence type="ECO:0008006" key="3">
    <source>
        <dbReference type="Google" id="ProtNLM"/>
    </source>
</evidence>
<dbReference type="InParanoid" id="A0A397QTZ5"/>
<reference evidence="1 2" key="1">
    <citation type="submission" date="2018-08" db="EMBL/GenBank/DDBJ databases">
        <title>Genomic Encyclopedia of Archaeal and Bacterial Type Strains, Phase II (KMG-II): from individual species to whole genera.</title>
        <authorList>
            <person name="Goeker M."/>
        </authorList>
    </citation>
    <scope>NUCLEOTIDE SEQUENCE [LARGE SCALE GENOMIC DNA]</scope>
    <source>
        <strain evidence="1 2">ATCC 27112</strain>
    </source>
</reference>
<dbReference type="OrthoDB" id="9802985at2"/>
<dbReference type="RefSeq" id="WP_119016857.1">
    <property type="nucleotide sequence ID" value="NZ_QXEV01000030.1"/>
</dbReference>
<proteinExistence type="predicted"/>
<organism evidence="1 2">
    <name type="scientific">Anaeroplasma bactoclasticum</name>
    <dbReference type="NCBI Taxonomy" id="2088"/>
    <lineage>
        <taxon>Bacteria</taxon>
        <taxon>Bacillati</taxon>
        <taxon>Mycoplasmatota</taxon>
        <taxon>Mollicutes</taxon>
        <taxon>Anaeroplasmatales</taxon>
        <taxon>Anaeroplasmataceae</taxon>
        <taxon>Anaeroplasma</taxon>
    </lineage>
</organism>
<protein>
    <recommendedName>
        <fullName evidence="3">Transposase-like protein</fullName>
    </recommendedName>
</protein>